<evidence type="ECO:0000256" key="5">
    <source>
        <dbReference type="HAMAP-Rule" id="MF_01984"/>
    </source>
</evidence>
<comment type="catalytic activity">
    <reaction evidence="5">
        <text>dimethylallyl phosphate + FMNH2 = prenylated FMNH2 + phosphate</text>
        <dbReference type="Rhea" id="RHEA:37743"/>
        <dbReference type="ChEBI" id="CHEBI:43474"/>
        <dbReference type="ChEBI" id="CHEBI:57618"/>
        <dbReference type="ChEBI" id="CHEBI:87467"/>
        <dbReference type="ChEBI" id="CHEBI:88052"/>
        <dbReference type="EC" id="2.5.1.129"/>
    </reaction>
</comment>
<organism evidence="7 8">
    <name type="scientific">Sumerlaea chitinivorans</name>
    <dbReference type="NCBI Taxonomy" id="2250252"/>
    <lineage>
        <taxon>Bacteria</taxon>
        <taxon>Candidatus Sumerlaeota</taxon>
        <taxon>Candidatus Sumerlaeia</taxon>
        <taxon>Candidatus Sumerlaeales</taxon>
        <taxon>Candidatus Sumerlaeaceae</taxon>
        <taxon>Candidatus Sumerlaea</taxon>
    </lineage>
</organism>
<proteinExistence type="inferred from homology"/>
<dbReference type="Pfam" id="PF02441">
    <property type="entry name" value="Flavoprotein"/>
    <property type="match status" value="1"/>
</dbReference>
<dbReference type="InterPro" id="IPR003382">
    <property type="entry name" value="Flavoprotein"/>
</dbReference>
<feature type="binding site" evidence="5">
    <location>
        <position position="186"/>
    </location>
    <ligand>
        <name>dimethylallyl phosphate</name>
        <dbReference type="ChEBI" id="CHEBI:88052"/>
    </ligand>
</feature>
<evidence type="ECO:0000256" key="1">
    <source>
        <dbReference type="ARBA" id="ARBA00022602"/>
    </source>
</evidence>
<evidence type="ECO:0000313" key="8">
    <source>
        <dbReference type="Proteomes" id="UP000262583"/>
    </source>
</evidence>
<dbReference type="HAMAP" id="MF_01984">
    <property type="entry name" value="ubiX_pad"/>
    <property type="match status" value="1"/>
</dbReference>
<dbReference type="EC" id="2.5.1.129" evidence="5"/>
<keyword evidence="4 5" id="KW-0808">Transferase</keyword>
<protein>
    <recommendedName>
        <fullName evidence="5">Flavin prenyltransferase UbiX</fullName>
        <ecNumber evidence="5">2.5.1.129</ecNumber>
    </recommendedName>
</protein>
<evidence type="ECO:0000256" key="2">
    <source>
        <dbReference type="ARBA" id="ARBA00022630"/>
    </source>
</evidence>
<evidence type="ECO:0000259" key="6">
    <source>
        <dbReference type="Pfam" id="PF02441"/>
    </source>
</evidence>
<name>A0A2Z4Y288_SUMC1</name>
<dbReference type="EMBL" id="CP030759">
    <property type="protein sequence ID" value="AXA35154.1"/>
    <property type="molecule type" value="Genomic_DNA"/>
</dbReference>
<dbReference type="InterPro" id="IPR036551">
    <property type="entry name" value="Flavin_trans-like"/>
</dbReference>
<dbReference type="AlphaFoldDB" id="A0A2Z4Y288"/>
<gene>
    <name evidence="5" type="primary">ubiX</name>
    <name evidence="7" type="ORF">BRCON_0377</name>
</gene>
<keyword evidence="2 5" id="KW-0285">Flavoprotein</keyword>
<accession>A0A2Z4Y288</accession>
<feature type="binding site" evidence="5">
    <location>
        <begin position="105"/>
        <end position="108"/>
    </location>
    <ligand>
        <name>FMN</name>
        <dbReference type="ChEBI" id="CHEBI:58210"/>
    </ligand>
</feature>
<feature type="binding site" evidence="5">
    <location>
        <position position="140"/>
    </location>
    <ligand>
        <name>FMN</name>
        <dbReference type="ChEBI" id="CHEBI:58210"/>
    </ligand>
</feature>
<dbReference type="PANTHER" id="PTHR43374">
    <property type="entry name" value="FLAVIN PRENYLTRANSFERASE"/>
    <property type="match status" value="1"/>
</dbReference>
<feature type="binding site" evidence="5">
    <location>
        <position position="170"/>
    </location>
    <ligand>
        <name>dimethylallyl phosphate</name>
        <dbReference type="ChEBI" id="CHEBI:88052"/>
    </ligand>
</feature>
<dbReference type="NCBIfam" id="NF004685">
    <property type="entry name" value="PRK06029.1"/>
    <property type="match status" value="1"/>
</dbReference>
<feature type="binding site" evidence="5">
    <location>
        <position position="42"/>
    </location>
    <ligand>
        <name>FMN</name>
        <dbReference type="ChEBI" id="CHEBI:58210"/>
    </ligand>
</feature>
<dbReference type="Gene3D" id="3.40.50.1950">
    <property type="entry name" value="Flavin prenyltransferase-like"/>
    <property type="match status" value="1"/>
</dbReference>
<sequence length="211" mass="22934">MTHSNIPCRVLVGVTGASGIIYGKALLKELLSLEVEIHLIVSAAALIVMREELGTSFVGGKFDLETFLGSHVPPGKVVMYDDTDLAAAPASGTFRSLGMVICPCSMKTLSTLAAGTGSTLITRAADACLKERRRLVVVPRETPLNLIHLRSMVTLTEAGAIILPAMPGFYHRPQTIEDLVRHVVLKILDVMQIPHQIPYRWKDNVAPVDRE</sequence>
<dbReference type="GO" id="GO:0016831">
    <property type="term" value="F:carboxy-lyase activity"/>
    <property type="evidence" value="ECO:0007669"/>
    <property type="project" value="TreeGrafter"/>
</dbReference>
<comment type="function">
    <text evidence="5">Flavin prenyltransferase that catalyzes the synthesis of the prenylated FMN cofactor (prenyl-FMN) for 4-hydroxy-3-polyprenylbenzoic acid decarboxylase UbiD. The prenyltransferase is metal-independent and links a dimethylallyl moiety from dimethylallyl monophosphate (DMAP) to the flavin N5 and C6 atoms of FMN.</text>
</comment>
<comment type="similarity">
    <text evidence="5">Belongs to the UbiX/PAD1 family.</text>
</comment>
<feature type="binding site" evidence="5">
    <location>
        <begin position="16"/>
        <end position="18"/>
    </location>
    <ligand>
        <name>FMN</name>
        <dbReference type="ChEBI" id="CHEBI:58210"/>
    </ligand>
</feature>
<dbReference type="SUPFAM" id="SSF52507">
    <property type="entry name" value="Homo-oligomeric flavin-containing Cys decarboxylases, HFCD"/>
    <property type="match status" value="1"/>
</dbReference>
<dbReference type="GO" id="GO:0106141">
    <property type="term" value="F:flavin prenyltransferase activity"/>
    <property type="evidence" value="ECO:0007669"/>
    <property type="project" value="UniProtKB-EC"/>
</dbReference>
<evidence type="ECO:0000313" key="7">
    <source>
        <dbReference type="EMBL" id="AXA35154.1"/>
    </source>
</evidence>
<dbReference type="NCBIfam" id="TIGR00421">
    <property type="entry name" value="ubiX_pad"/>
    <property type="match status" value="1"/>
</dbReference>
<dbReference type="Proteomes" id="UP000262583">
    <property type="component" value="Chromosome"/>
</dbReference>
<reference evidence="7 8" key="1">
    <citation type="submission" date="2018-05" db="EMBL/GenBank/DDBJ databases">
        <title>A metagenomic window into the 2 km-deep terrestrial subsurface aquifer revealed taxonomically and functionally diverse microbial community comprising novel uncultured bacterial lineages.</title>
        <authorList>
            <person name="Kadnikov V.V."/>
            <person name="Mardanov A.V."/>
            <person name="Beletsky A.V."/>
            <person name="Banks D."/>
            <person name="Pimenov N.V."/>
            <person name="Frank Y.A."/>
            <person name="Karnachuk O.V."/>
            <person name="Ravin N.V."/>
        </authorList>
    </citation>
    <scope>NUCLEOTIDE SEQUENCE [LARGE SCALE GENOMIC DNA]</scope>
    <source>
        <strain evidence="7">BY</strain>
    </source>
</reference>
<dbReference type="InterPro" id="IPR004507">
    <property type="entry name" value="UbiX-like"/>
</dbReference>
<keyword evidence="7" id="KW-0456">Lyase</keyword>
<comment type="caution">
    <text evidence="5">Lacks conserved residue(s) required for the propagation of feature annotation.</text>
</comment>
<keyword evidence="1 5" id="KW-0637">Prenyltransferase</keyword>
<keyword evidence="3 5" id="KW-0288">FMN</keyword>
<evidence type="ECO:0000256" key="4">
    <source>
        <dbReference type="ARBA" id="ARBA00022679"/>
    </source>
</evidence>
<dbReference type="KEGG" id="schv:BRCON_0377"/>
<evidence type="ECO:0000256" key="3">
    <source>
        <dbReference type="ARBA" id="ARBA00022643"/>
    </source>
</evidence>
<dbReference type="PANTHER" id="PTHR43374:SF1">
    <property type="entry name" value="FLAVIN PRENYLTRANSFERASE PAD1, MITOCHONDRIAL"/>
    <property type="match status" value="1"/>
</dbReference>
<feature type="domain" description="Flavoprotein" evidence="6">
    <location>
        <begin position="9"/>
        <end position="190"/>
    </location>
</feature>